<comment type="caution">
    <text evidence="2">The sequence shown here is derived from an EMBL/GenBank/DDBJ whole genome shotgun (WGS) entry which is preliminary data.</text>
</comment>
<evidence type="ECO:0000313" key="2">
    <source>
        <dbReference type="EMBL" id="KAF0042054.1"/>
    </source>
</evidence>
<sequence length="317" mass="35200">MLICDTLEFDIHSSVLVSSRPPVLSMMDASIKLQMFELIYENGIYRQGTGERQVFEKDQMLLRDDNRDILFVWRCCCAVPLFVTVSLQTEDMRRRQKEWERRGGGLYSGGERKGECEENAEAVDLIQLEAKIYCDVMLPVLFCASCYGFSALSLFFTVELVKINLSPKFSAELIFGVSCVEIKKTLRSVSSPHVLTFVSVTGDVAATGPQHGISVRRIISAIGQRDTTDVRQSSERKSSPQMRGRDWILMTFHCAVLDCGASRSFAYQRNSMHSSAAHTGPTVARDAAFVKVSVASAASQHASPLGMTGDADPMKRD</sequence>
<protein>
    <submittedName>
        <fullName evidence="2">Uncharacterized protein</fullName>
    </submittedName>
</protein>
<gene>
    <name evidence="2" type="ORF">F2P81_005586</name>
</gene>
<name>A0A6A4TFQ6_SCOMX</name>
<dbReference type="Proteomes" id="UP000438429">
    <property type="component" value="Unassembled WGS sequence"/>
</dbReference>
<keyword evidence="1" id="KW-0812">Transmembrane</keyword>
<proteinExistence type="predicted"/>
<dbReference type="EMBL" id="VEVO01000005">
    <property type="protein sequence ID" value="KAF0042054.1"/>
    <property type="molecule type" value="Genomic_DNA"/>
</dbReference>
<reference evidence="2 3" key="1">
    <citation type="submission" date="2019-06" db="EMBL/GenBank/DDBJ databases">
        <title>Draft genomes of female and male turbot (Scophthalmus maximus).</title>
        <authorList>
            <person name="Xu H."/>
            <person name="Xu X.-W."/>
            <person name="Shao C."/>
            <person name="Chen S."/>
        </authorList>
    </citation>
    <scope>NUCLEOTIDE SEQUENCE [LARGE SCALE GENOMIC DNA]</scope>
    <source>
        <strain evidence="2">Ysfricsl-2016a</strain>
        <tissue evidence="2">Blood</tissue>
    </source>
</reference>
<organism evidence="2 3">
    <name type="scientific">Scophthalmus maximus</name>
    <name type="common">Turbot</name>
    <name type="synonym">Psetta maxima</name>
    <dbReference type="NCBI Taxonomy" id="52904"/>
    <lineage>
        <taxon>Eukaryota</taxon>
        <taxon>Metazoa</taxon>
        <taxon>Chordata</taxon>
        <taxon>Craniata</taxon>
        <taxon>Vertebrata</taxon>
        <taxon>Euteleostomi</taxon>
        <taxon>Actinopterygii</taxon>
        <taxon>Neopterygii</taxon>
        <taxon>Teleostei</taxon>
        <taxon>Neoteleostei</taxon>
        <taxon>Acanthomorphata</taxon>
        <taxon>Carangaria</taxon>
        <taxon>Pleuronectiformes</taxon>
        <taxon>Pleuronectoidei</taxon>
        <taxon>Scophthalmidae</taxon>
        <taxon>Scophthalmus</taxon>
    </lineage>
</organism>
<keyword evidence="1" id="KW-1133">Transmembrane helix</keyword>
<feature type="transmembrane region" description="Helical" evidence="1">
    <location>
        <begin position="136"/>
        <end position="158"/>
    </location>
</feature>
<feature type="transmembrane region" description="Helical" evidence="1">
    <location>
        <begin position="69"/>
        <end position="87"/>
    </location>
</feature>
<evidence type="ECO:0000256" key="1">
    <source>
        <dbReference type="SAM" id="Phobius"/>
    </source>
</evidence>
<accession>A0A6A4TFQ6</accession>
<evidence type="ECO:0000313" key="3">
    <source>
        <dbReference type="Proteomes" id="UP000438429"/>
    </source>
</evidence>
<dbReference type="AlphaFoldDB" id="A0A6A4TFQ6"/>
<keyword evidence="1" id="KW-0472">Membrane</keyword>